<dbReference type="AlphaFoldDB" id="F3YXG7"/>
<name>F3YXG7_DESAF</name>
<gene>
    <name evidence="2" type="ORF">Desaf_3460</name>
</gene>
<dbReference type="RefSeq" id="WP_014261358.1">
    <property type="nucleotide sequence ID" value="NC_016629.1"/>
</dbReference>
<keyword evidence="3" id="KW-1185">Reference proteome</keyword>
<evidence type="ECO:0000256" key="1">
    <source>
        <dbReference type="SAM" id="SignalP"/>
    </source>
</evidence>
<accession>F3YXG7</accession>
<evidence type="ECO:0008006" key="4">
    <source>
        <dbReference type="Google" id="ProtNLM"/>
    </source>
</evidence>
<dbReference type="Proteomes" id="UP000007844">
    <property type="component" value="Chromosome"/>
</dbReference>
<protein>
    <recommendedName>
        <fullName evidence="4">Lipoprotein</fullName>
    </recommendedName>
</protein>
<evidence type="ECO:0000313" key="3">
    <source>
        <dbReference type="Proteomes" id="UP000007844"/>
    </source>
</evidence>
<dbReference type="EMBL" id="CP003221">
    <property type="protein sequence ID" value="EGJ51744.1"/>
    <property type="molecule type" value="Genomic_DNA"/>
</dbReference>
<dbReference type="KEGG" id="daf:Desaf_3460"/>
<dbReference type="HOGENOM" id="CLU_737584_0_0_7"/>
<evidence type="ECO:0000313" key="2">
    <source>
        <dbReference type="EMBL" id="EGJ51744.1"/>
    </source>
</evidence>
<keyword evidence="1" id="KW-0732">Signal</keyword>
<organism evidence="2 3">
    <name type="scientific">Desulfocurvibacter africanus subsp. africanus str. Walvis Bay</name>
    <dbReference type="NCBI Taxonomy" id="690850"/>
    <lineage>
        <taxon>Bacteria</taxon>
        <taxon>Pseudomonadati</taxon>
        <taxon>Thermodesulfobacteriota</taxon>
        <taxon>Desulfovibrionia</taxon>
        <taxon>Desulfovibrionales</taxon>
        <taxon>Desulfovibrionaceae</taxon>
        <taxon>Desulfocurvibacter</taxon>
    </lineage>
</organism>
<reference evidence="2 3" key="1">
    <citation type="journal article" date="2011" name="J. Bacteriol.">
        <title>Genome sequence of the mercury-methylating and pleomorphic Desulfovibrio africanus Strain Walvis Bay.</title>
        <authorList>
            <person name="Brown S.D."/>
            <person name="Wall J.D."/>
            <person name="Kucken A.M."/>
            <person name="Gilmour C.C."/>
            <person name="Podar M."/>
            <person name="Brandt C.C."/>
            <person name="Teshima H."/>
            <person name="Detter J.C."/>
            <person name="Han C.S."/>
            <person name="Land M.L."/>
            <person name="Lucas S."/>
            <person name="Han J."/>
            <person name="Pennacchio L."/>
            <person name="Nolan M."/>
            <person name="Pitluck S."/>
            <person name="Woyke T."/>
            <person name="Goodwin L."/>
            <person name="Palumbo A.V."/>
            <person name="Elias D.A."/>
        </authorList>
    </citation>
    <scope>NUCLEOTIDE SEQUENCE [LARGE SCALE GENOMIC DNA]</scope>
    <source>
        <strain evidence="2 3">Walvis Bay</strain>
    </source>
</reference>
<feature type="chain" id="PRO_5003303247" description="Lipoprotein" evidence="1">
    <location>
        <begin position="21"/>
        <end position="328"/>
    </location>
</feature>
<sequence length="328" mass="35667" precursor="true">MRANWFMGIALLVLLGPACARMPDHFKIGEDVYPENIDEQVRFRTDYYFMVNAGGGSENPQDRLYRFRMTGKASSLWNRTAFESGVLHKSQIDPFGSQIAYNWQAGRYEFSSGPELPRKVNQSARLAETLDTLLTEVQGLKDDQETLGQLKAALEKARQDTGSAHGTLRDNLGKIRKQLDPLKEPAKPESVRKIAAKVETALLEFDPDMPGAADPNVGFTIIGPEGSRRYDQDYRLLMTMSSDGTPLISTMQELSGRMLNERPAAEALLQDIAAEQVSSLKALLALHENSGETDTRKLLKAVLDAFNASGATGASGASGASGAAGGTP</sequence>
<proteinExistence type="predicted"/>
<feature type="signal peptide" evidence="1">
    <location>
        <begin position="1"/>
        <end position="20"/>
    </location>
</feature>
<dbReference type="STRING" id="690850.Desaf_3460"/>